<proteinExistence type="predicted"/>
<protein>
    <submittedName>
        <fullName evidence="1">Uncharacterized protein</fullName>
    </submittedName>
</protein>
<comment type="caution">
    <text evidence="1">The sequence shown here is derived from an EMBL/GenBank/DDBJ whole genome shotgun (WGS) entry which is preliminary data.</text>
</comment>
<organism evidence="1 2">
    <name type="scientific">Mikania micrantha</name>
    <name type="common">bitter vine</name>
    <dbReference type="NCBI Taxonomy" id="192012"/>
    <lineage>
        <taxon>Eukaryota</taxon>
        <taxon>Viridiplantae</taxon>
        <taxon>Streptophyta</taxon>
        <taxon>Embryophyta</taxon>
        <taxon>Tracheophyta</taxon>
        <taxon>Spermatophyta</taxon>
        <taxon>Magnoliopsida</taxon>
        <taxon>eudicotyledons</taxon>
        <taxon>Gunneridae</taxon>
        <taxon>Pentapetalae</taxon>
        <taxon>asterids</taxon>
        <taxon>campanulids</taxon>
        <taxon>Asterales</taxon>
        <taxon>Asteraceae</taxon>
        <taxon>Asteroideae</taxon>
        <taxon>Heliantheae alliance</taxon>
        <taxon>Eupatorieae</taxon>
        <taxon>Mikania</taxon>
    </lineage>
</organism>
<reference evidence="1 2" key="1">
    <citation type="submission" date="2019-05" db="EMBL/GenBank/DDBJ databases">
        <title>Mikania micrantha, genome provides insights into the molecular mechanism of rapid growth.</title>
        <authorList>
            <person name="Liu B."/>
        </authorList>
    </citation>
    <scope>NUCLEOTIDE SEQUENCE [LARGE SCALE GENOMIC DNA]</scope>
    <source>
        <strain evidence="1">NLD-2019</strain>
        <tissue evidence="1">Leaf</tissue>
    </source>
</reference>
<dbReference type="AlphaFoldDB" id="A0A5N6PUJ7"/>
<name>A0A5N6PUJ7_9ASTR</name>
<accession>A0A5N6PUJ7</accession>
<keyword evidence="2" id="KW-1185">Reference proteome</keyword>
<dbReference type="EMBL" id="SZYD01000002">
    <property type="protein sequence ID" value="KAD7116767.1"/>
    <property type="molecule type" value="Genomic_DNA"/>
</dbReference>
<dbReference type="Proteomes" id="UP000326396">
    <property type="component" value="Linkage Group LG10"/>
</dbReference>
<gene>
    <name evidence="1" type="ORF">E3N88_04035</name>
</gene>
<sequence>MTCFMLPTNTHRISTFSIEYGFKLDIRQLEMRYSSSQQTECDGTETNWGKARDRWEEGMGFGQGSVQWRRELGPGY</sequence>
<evidence type="ECO:0000313" key="2">
    <source>
        <dbReference type="Proteomes" id="UP000326396"/>
    </source>
</evidence>
<evidence type="ECO:0000313" key="1">
    <source>
        <dbReference type="EMBL" id="KAD7116767.1"/>
    </source>
</evidence>